<comment type="caution">
    <text evidence="1">The sequence shown here is derived from an EMBL/GenBank/DDBJ whole genome shotgun (WGS) entry which is preliminary data.</text>
</comment>
<protein>
    <submittedName>
        <fullName evidence="1">G-alpha-domain-containing protein</fullName>
    </submittedName>
</protein>
<dbReference type="Proteomes" id="UP000814128">
    <property type="component" value="Unassembled WGS sequence"/>
</dbReference>
<accession>A0ACB8QL98</accession>
<evidence type="ECO:0000313" key="2">
    <source>
        <dbReference type="Proteomes" id="UP000814128"/>
    </source>
</evidence>
<reference evidence="1" key="2">
    <citation type="journal article" date="2022" name="New Phytol.">
        <title>Evolutionary transition to the ectomycorrhizal habit in the genomes of a hyperdiverse lineage of mushroom-forming fungi.</title>
        <authorList>
            <person name="Looney B."/>
            <person name="Miyauchi S."/>
            <person name="Morin E."/>
            <person name="Drula E."/>
            <person name="Courty P.E."/>
            <person name="Kohler A."/>
            <person name="Kuo A."/>
            <person name="LaButti K."/>
            <person name="Pangilinan J."/>
            <person name="Lipzen A."/>
            <person name="Riley R."/>
            <person name="Andreopoulos W."/>
            <person name="He G."/>
            <person name="Johnson J."/>
            <person name="Nolan M."/>
            <person name="Tritt A."/>
            <person name="Barry K.W."/>
            <person name="Grigoriev I.V."/>
            <person name="Nagy L.G."/>
            <person name="Hibbett D."/>
            <person name="Henrissat B."/>
            <person name="Matheny P.B."/>
            <person name="Labbe J."/>
            <person name="Martin F.M."/>
        </authorList>
    </citation>
    <scope>NUCLEOTIDE SEQUENCE</scope>
    <source>
        <strain evidence="1">EC-137</strain>
    </source>
</reference>
<proteinExistence type="predicted"/>
<evidence type="ECO:0000313" key="1">
    <source>
        <dbReference type="EMBL" id="KAI0032591.1"/>
    </source>
</evidence>
<keyword evidence="2" id="KW-1185">Reference proteome</keyword>
<name>A0ACB8QL98_9AGAM</name>
<reference evidence="1" key="1">
    <citation type="submission" date="2021-02" db="EMBL/GenBank/DDBJ databases">
        <authorList>
            <consortium name="DOE Joint Genome Institute"/>
            <person name="Ahrendt S."/>
            <person name="Looney B.P."/>
            <person name="Miyauchi S."/>
            <person name="Morin E."/>
            <person name="Drula E."/>
            <person name="Courty P.E."/>
            <person name="Chicoki N."/>
            <person name="Fauchery L."/>
            <person name="Kohler A."/>
            <person name="Kuo A."/>
            <person name="Labutti K."/>
            <person name="Pangilinan J."/>
            <person name="Lipzen A."/>
            <person name="Riley R."/>
            <person name="Andreopoulos W."/>
            <person name="He G."/>
            <person name="Johnson J."/>
            <person name="Barry K.W."/>
            <person name="Grigoriev I.V."/>
            <person name="Nagy L."/>
            <person name="Hibbett D."/>
            <person name="Henrissat B."/>
            <person name="Matheny P.B."/>
            <person name="Labbe J."/>
            <person name="Martin F."/>
        </authorList>
    </citation>
    <scope>NUCLEOTIDE SEQUENCE</scope>
    <source>
        <strain evidence="1">EC-137</strain>
    </source>
</reference>
<organism evidence="1 2">
    <name type="scientific">Vararia minispora EC-137</name>
    <dbReference type="NCBI Taxonomy" id="1314806"/>
    <lineage>
        <taxon>Eukaryota</taxon>
        <taxon>Fungi</taxon>
        <taxon>Dikarya</taxon>
        <taxon>Basidiomycota</taxon>
        <taxon>Agaricomycotina</taxon>
        <taxon>Agaricomycetes</taxon>
        <taxon>Russulales</taxon>
        <taxon>Lachnocladiaceae</taxon>
        <taxon>Vararia</taxon>
    </lineage>
</organism>
<sequence length="480" mass="54312">MVFSGHLRAISPRTDNRSTFQSPSSPSLTNSRIVPSIVTSSVDLDNEWPLMSPIENETGAQRERRLEAEREAKCINDAIEHEIEQDRAERKRHKPEVKILLLGQAESGKSTMLRNFQLKFTPTAFAAERAAWRAVIDLNIVRSVRYILDVLASAPAIPEELRRLRVALSPLRSVEEALAIFLASDEHGRPVARPADEHGLDVKVRGSRWKTLFNRSMTESTRQYTQAYEEVLNARRIIEACRDDLVALWAHPAVKENLEGQSVPLQFQSGFFLDQVGRIASSGYEPSSDDVLKARIQTQGVEEHLLKMETAAESGQTWAIVDVGGNRHQRAAWIPYFDDVNMLLFLAPVSAFDQTLAEDSSVNRLWDSFLIWRTVCSSKLLRDVSFILLLNKYDILDAKLKSGIQFASHVTSYKRRPNETEAVLTYLKEKFVIIFRQATTNNRPLHVHYTCATDSRATAIVLARIREVILTGNFMNADLL</sequence>
<gene>
    <name evidence="1" type="ORF">K488DRAFT_49560</name>
</gene>
<dbReference type="EMBL" id="MU273541">
    <property type="protein sequence ID" value="KAI0032591.1"/>
    <property type="molecule type" value="Genomic_DNA"/>
</dbReference>